<keyword evidence="3" id="KW-0804">Transcription</keyword>
<keyword evidence="2" id="KW-0238">DNA-binding</keyword>
<dbReference type="InterPro" id="IPR035472">
    <property type="entry name" value="RpiR-like_SIS"/>
</dbReference>
<dbReference type="Gene3D" id="1.10.10.10">
    <property type="entry name" value="Winged helix-like DNA-binding domain superfamily/Winged helix DNA-binding domain"/>
    <property type="match status" value="1"/>
</dbReference>
<dbReference type="OrthoDB" id="1648815at2"/>
<dbReference type="GO" id="GO:0097367">
    <property type="term" value="F:carbohydrate derivative binding"/>
    <property type="evidence" value="ECO:0007669"/>
    <property type="project" value="InterPro"/>
</dbReference>
<dbReference type="InterPro" id="IPR036388">
    <property type="entry name" value="WH-like_DNA-bd_sf"/>
</dbReference>
<evidence type="ECO:0000256" key="2">
    <source>
        <dbReference type="ARBA" id="ARBA00023125"/>
    </source>
</evidence>
<dbReference type="RefSeq" id="WP_064465062.1">
    <property type="nucleotide sequence ID" value="NZ_CP017080.1"/>
</dbReference>
<dbReference type="InterPro" id="IPR047640">
    <property type="entry name" value="RpiR-like"/>
</dbReference>
<dbReference type="CDD" id="cd05013">
    <property type="entry name" value="SIS_RpiR"/>
    <property type="match status" value="1"/>
</dbReference>
<evidence type="ECO:0000256" key="1">
    <source>
        <dbReference type="ARBA" id="ARBA00023015"/>
    </source>
</evidence>
<dbReference type="GO" id="GO:1901135">
    <property type="term" value="P:carbohydrate derivative metabolic process"/>
    <property type="evidence" value="ECO:0007669"/>
    <property type="project" value="InterPro"/>
</dbReference>
<gene>
    <name evidence="6" type="ORF">ABE28_011605</name>
</gene>
<dbReference type="PANTHER" id="PTHR30514">
    <property type="entry name" value="GLUCOKINASE"/>
    <property type="match status" value="1"/>
</dbReference>
<keyword evidence="7" id="KW-1185">Reference proteome</keyword>
<proteinExistence type="predicted"/>
<dbReference type="GO" id="GO:0003677">
    <property type="term" value="F:DNA binding"/>
    <property type="evidence" value="ECO:0007669"/>
    <property type="project" value="UniProtKB-KW"/>
</dbReference>
<dbReference type="Proteomes" id="UP000077926">
    <property type="component" value="Chromosome"/>
</dbReference>
<dbReference type="PANTHER" id="PTHR30514:SF1">
    <property type="entry name" value="HTH-TYPE TRANSCRIPTIONAL REGULATOR HEXR-RELATED"/>
    <property type="match status" value="1"/>
</dbReference>
<dbReference type="InterPro" id="IPR046348">
    <property type="entry name" value="SIS_dom_sf"/>
</dbReference>
<dbReference type="PROSITE" id="PS51071">
    <property type="entry name" value="HTH_RPIR"/>
    <property type="match status" value="1"/>
</dbReference>
<reference evidence="6 7" key="1">
    <citation type="submission" date="2016-08" db="EMBL/GenBank/DDBJ databases">
        <title>Complete genome sequence of Bacillus muralis G25-68, a strain with toxicity to nematodes.</title>
        <authorList>
            <person name="Zheng Z."/>
        </authorList>
    </citation>
    <scope>NUCLEOTIDE SEQUENCE [LARGE SCALE GENOMIC DNA]</scope>
    <source>
        <strain evidence="6 7">G25-68</strain>
    </source>
</reference>
<feature type="domain" description="SIS" evidence="5">
    <location>
        <begin position="104"/>
        <end position="238"/>
    </location>
</feature>
<dbReference type="STRING" id="264697.ABE28_011605"/>
<dbReference type="InterPro" id="IPR000281">
    <property type="entry name" value="HTH_RpiR"/>
</dbReference>
<evidence type="ECO:0000259" key="5">
    <source>
        <dbReference type="PROSITE" id="PS51464"/>
    </source>
</evidence>
<dbReference type="Pfam" id="PF01418">
    <property type="entry name" value="HTH_6"/>
    <property type="match status" value="1"/>
</dbReference>
<dbReference type="InterPro" id="IPR009057">
    <property type="entry name" value="Homeodomain-like_sf"/>
</dbReference>
<feature type="domain" description="HTH rpiR-type" evidence="4">
    <location>
        <begin position="1"/>
        <end position="73"/>
    </location>
</feature>
<evidence type="ECO:0000259" key="4">
    <source>
        <dbReference type="PROSITE" id="PS51071"/>
    </source>
</evidence>
<evidence type="ECO:0000313" key="6">
    <source>
        <dbReference type="EMBL" id="AOH54997.1"/>
    </source>
</evidence>
<protein>
    <submittedName>
        <fullName evidence="6">RpiR family transcriptional regulator</fullName>
    </submittedName>
</protein>
<accession>A0A1B3XP62</accession>
<dbReference type="PROSITE" id="PS51464">
    <property type="entry name" value="SIS"/>
    <property type="match status" value="1"/>
</dbReference>
<dbReference type="Gene3D" id="3.40.50.10490">
    <property type="entry name" value="Glucose-6-phosphate isomerase like protein, domain 1"/>
    <property type="match status" value="1"/>
</dbReference>
<dbReference type="EMBL" id="CP017080">
    <property type="protein sequence ID" value="AOH54997.1"/>
    <property type="molecule type" value="Genomic_DNA"/>
</dbReference>
<dbReference type="InterPro" id="IPR001347">
    <property type="entry name" value="SIS_dom"/>
</dbReference>
<keyword evidence="1" id="KW-0805">Transcription regulation</keyword>
<dbReference type="GO" id="GO:0003700">
    <property type="term" value="F:DNA-binding transcription factor activity"/>
    <property type="evidence" value="ECO:0007669"/>
    <property type="project" value="InterPro"/>
</dbReference>
<dbReference type="SUPFAM" id="SSF46689">
    <property type="entry name" value="Homeodomain-like"/>
    <property type="match status" value="1"/>
</dbReference>
<evidence type="ECO:0000256" key="3">
    <source>
        <dbReference type="ARBA" id="ARBA00023163"/>
    </source>
</evidence>
<organism evidence="6 7">
    <name type="scientific">Peribacillus muralis</name>
    <dbReference type="NCBI Taxonomy" id="264697"/>
    <lineage>
        <taxon>Bacteria</taxon>
        <taxon>Bacillati</taxon>
        <taxon>Bacillota</taxon>
        <taxon>Bacilli</taxon>
        <taxon>Bacillales</taxon>
        <taxon>Bacillaceae</taxon>
        <taxon>Peribacillus</taxon>
    </lineage>
</organism>
<dbReference type="AlphaFoldDB" id="A0A1B3XP62"/>
<dbReference type="KEGG" id="bmur:ABE28_011605"/>
<name>A0A1B3XP62_9BACI</name>
<sequence length="238" mass="26627">MFTREAIASFNELECSLYGYITKNAEKVAYMRIRELADENHVSTSTVLRFCRKVDCAGYSEFKVKLKMYMSEKQHIKLKSTQHSLSEFVERTLKGSFESYIQETARLIAQAESVIFLGIGSSGIMAEYGSRYVSSLGKSSLYIKDPFFPIQSKDSSNSVTIALSVSGETAEIIDLIKCLKEVGSTIVSITNNKVSTIARISDLNIAYFVTEEYSGKSNITTQIPVVYLLEAIAKELYK</sequence>
<evidence type="ECO:0000313" key="7">
    <source>
        <dbReference type="Proteomes" id="UP000077926"/>
    </source>
</evidence>
<dbReference type="SUPFAM" id="SSF53697">
    <property type="entry name" value="SIS domain"/>
    <property type="match status" value="1"/>
</dbReference>
<dbReference type="Pfam" id="PF01380">
    <property type="entry name" value="SIS"/>
    <property type="match status" value="1"/>
</dbReference>